<keyword evidence="1" id="KW-0732">Signal</keyword>
<organism evidence="2 3">
    <name type="scientific">Periconia macrospinosa</name>
    <dbReference type="NCBI Taxonomy" id="97972"/>
    <lineage>
        <taxon>Eukaryota</taxon>
        <taxon>Fungi</taxon>
        <taxon>Dikarya</taxon>
        <taxon>Ascomycota</taxon>
        <taxon>Pezizomycotina</taxon>
        <taxon>Dothideomycetes</taxon>
        <taxon>Pleosporomycetidae</taxon>
        <taxon>Pleosporales</taxon>
        <taxon>Massarineae</taxon>
        <taxon>Periconiaceae</taxon>
        <taxon>Periconia</taxon>
    </lineage>
</organism>
<proteinExistence type="predicted"/>
<keyword evidence="3" id="KW-1185">Reference proteome</keyword>
<protein>
    <submittedName>
        <fullName evidence="2">Uncharacterized protein</fullName>
    </submittedName>
</protein>
<dbReference type="Proteomes" id="UP000244855">
    <property type="component" value="Unassembled WGS sequence"/>
</dbReference>
<feature type="chain" id="PRO_5016054666" evidence="1">
    <location>
        <begin position="25"/>
        <end position="54"/>
    </location>
</feature>
<accession>A0A2V1DXK1</accession>
<evidence type="ECO:0000256" key="1">
    <source>
        <dbReference type="SAM" id="SignalP"/>
    </source>
</evidence>
<name>A0A2V1DXK1_9PLEO</name>
<dbReference type="AlphaFoldDB" id="A0A2V1DXK1"/>
<evidence type="ECO:0000313" key="2">
    <source>
        <dbReference type="EMBL" id="PVI01580.1"/>
    </source>
</evidence>
<reference evidence="2 3" key="1">
    <citation type="journal article" date="2018" name="Sci. Rep.">
        <title>Comparative genomics provides insights into the lifestyle and reveals functional heterogeneity of dark septate endophytic fungi.</title>
        <authorList>
            <person name="Knapp D.G."/>
            <person name="Nemeth J.B."/>
            <person name="Barry K."/>
            <person name="Hainaut M."/>
            <person name="Henrissat B."/>
            <person name="Johnson J."/>
            <person name="Kuo A."/>
            <person name="Lim J.H.P."/>
            <person name="Lipzen A."/>
            <person name="Nolan M."/>
            <person name="Ohm R.A."/>
            <person name="Tamas L."/>
            <person name="Grigoriev I.V."/>
            <person name="Spatafora J.W."/>
            <person name="Nagy L.G."/>
            <person name="Kovacs G.M."/>
        </authorList>
    </citation>
    <scope>NUCLEOTIDE SEQUENCE [LARGE SCALE GENOMIC DNA]</scope>
    <source>
        <strain evidence="2 3">DSE2036</strain>
    </source>
</reference>
<feature type="signal peptide" evidence="1">
    <location>
        <begin position="1"/>
        <end position="24"/>
    </location>
</feature>
<dbReference type="EMBL" id="KZ805355">
    <property type="protein sequence ID" value="PVI01580.1"/>
    <property type="molecule type" value="Genomic_DNA"/>
</dbReference>
<sequence length="54" mass="6005">MYNSSYYICCLALLFILQLLKILSNVHLPAIIAVAHPTITTPCRATRQESNTPS</sequence>
<gene>
    <name evidence="2" type="ORF">DM02DRAFT_613531</name>
</gene>
<evidence type="ECO:0000313" key="3">
    <source>
        <dbReference type="Proteomes" id="UP000244855"/>
    </source>
</evidence>